<keyword evidence="2" id="KW-0449">Lipoprotein</keyword>
<dbReference type="RefSeq" id="WP_229480172.1">
    <property type="nucleotide sequence ID" value="NZ_AP022567.1"/>
</dbReference>
<dbReference type="AlphaFoldDB" id="A0AAI8TW80"/>
<feature type="compositionally biased region" description="Basic and acidic residues" evidence="1">
    <location>
        <begin position="133"/>
        <end position="151"/>
    </location>
</feature>
<proteinExistence type="predicted"/>
<dbReference type="Proteomes" id="UP001241092">
    <property type="component" value="Chromosome"/>
</dbReference>
<reference evidence="2" key="1">
    <citation type="submission" date="2023-03" db="EMBL/GenBank/DDBJ databases">
        <title>Draft genome sequence of a Mycolicibacterium mageritense strain H4_3_1 isolated from a hybrid biological-inorganic system reactor.</title>
        <authorList>
            <person name="Feng X."/>
            <person name="Kazama D."/>
            <person name="Sato K."/>
            <person name="Kobayashi H."/>
        </authorList>
    </citation>
    <scope>NUCLEOTIDE SEQUENCE</scope>
    <source>
        <strain evidence="2">H4_3_1</strain>
    </source>
</reference>
<evidence type="ECO:0000313" key="3">
    <source>
        <dbReference type="Proteomes" id="UP001241092"/>
    </source>
</evidence>
<dbReference type="EMBL" id="AP027452">
    <property type="protein sequence ID" value="BDY29687.1"/>
    <property type="molecule type" value="Genomic_DNA"/>
</dbReference>
<feature type="region of interest" description="Disordered" evidence="1">
    <location>
        <begin position="131"/>
        <end position="151"/>
    </location>
</feature>
<sequence>MLFHRDADVPNPMSDDEATAQVIDVGRQLRTVAVLQDVSGGFSFQSCNDQGEPPYRGHVEMSSLLPAGVDADTYARQVADAMVAAGWTDGPPPGLNPYGTVIHQGGVMVIMGPAHVPSRLSYDISGECRNTTNHRDDGKTVGRDVSAELNS</sequence>
<name>A0AAI8TW80_MYCME</name>
<gene>
    <name evidence="2" type="primary">lppJ</name>
    <name evidence="2" type="ORF">hbim_03626</name>
</gene>
<accession>A0AAI8TW80</accession>
<protein>
    <submittedName>
        <fullName evidence="2">Lipoprotein LppJ</fullName>
    </submittedName>
</protein>
<evidence type="ECO:0000256" key="1">
    <source>
        <dbReference type="SAM" id="MobiDB-lite"/>
    </source>
</evidence>
<organism evidence="2 3">
    <name type="scientific">Mycolicibacterium mageritense</name>
    <name type="common">Mycobacterium mageritense</name>
    <dbReference type="NCBI Taxonomy" id="53462"/>
    <lineage>
        <taxon>Bacteria</taxon>
        <taxon>Bacillati</taxon>
        <taxon>Actinomycetota</taxon>
        <taxon>Actinomycetes</taxon>
        <taxon>Mycobacteriales</taxon>
        <taxon>Mycobacteriaceae</taxon>
        <taxon>Mycolicibacterium</taxon>
    </lineage>
</organism>
<evidence type="ECO:0000313" key="2">
    <source>
        <dbReference type="EMBL" id="BDY29687.1"/>
    </source>
</evidence>